<name>A0A034VL61_BACDO</name>
<protein>
    <submittedName>
        <fullName evidence="1">Uncharacterized protein</fullName>
    </submittedName>
</protein>
<reference evidence="1" key="1">
    <citation type="journal article" date="2014" name="BMC Genomics">
        <title>Characterizing the developmental transcriptome of the oriental fruit fly, Bactrocera dorsalis (Diptera: Tephritidae) through comparative genomic analysis with Drosophila melanogaster utilizing modENCODE datasets.</title>
        <authorList>
            <person name="Geib S.M."/>
            <person name="Calla B."/>
            <person name="Hall B."/>
            <person name="Hou S."/>
            <person name="Manoukis N.C."/>
        </authorList>
    </citation>
    <scope>NUCLEOTIDE SEQUENCE</scope>
    <source>
        <strain evidence="1">Punador</strain>
    </source>
</reference>
<accession>A0A034VL61</accession>
<sequence length="164" mass="18308">MDEFKNITNASSVVKISACLEKIFKKITESREKKISEQNIKEIEFLKTQCKSDIVQLSLLSSQTFVRLVEGGVLDASNVLTMLISMLPNSSPTQYTTITEGIVSILLLGLKRKVALLKENENFQCQFGLKTQQHPLITLLQSSAVNMNDVANKIVGICNHHDQQ</sequence>
<proteinExistence type="predicted"/>
<evidence type="ECO:0000313" key="1">
    <source>
        <dbReference type="EMBL" id="JAC42263.1"/>
    </source>
</evidence>
<dbReference type="OrthoDB" id="6354723at2759"/>
<organism evidence="1">
    <name type="scientific">Bactrocera dorsalis</name>
    <name type="common">Oriental fruit fly</name>
    <name type="synonym">Dacus dorsalis</name>
    <dbReference type="NCBI Taxonomy" id="27457"/>
    <lineage>
        <taxon>Eukaryota</taxon>
        <taxon>Metazoa</taxon>
        <taxon>Ecdysozoa</taxon>
        <taxon>Arthropoda</taxon>
        <taxon>Hexapoda</taxon>
        <taxon>Insecta</taxon>
        <taxon>Pterygota</taxon>
        <taxon>Neoptera</taxon>
        <taxon>Endopterygota</taxon>
        <taxon>Diptera</taxon>
        <taxon>Brachycera</taxon>
        <taxon>Muscomorpha</taxon>
        <taxon>Tephritoidea</taxon>
        <taxon>Tephritidae</taxon>
        <taxon>Bactrocera</taxon>
        <taxon>Bactrocera</taxon>
    </lineage>
</organism>
<dbReference type="EMBL" id="GAKP01016689">
    <property type="protein sequence ID" value="JAC42263.1"/>
    <property type="molecule type" value="Transcribed_RNA"/>
</dbReference>
<dbReference type="AlphaFoldDB" id="A0A034VL61"/>